<organism evidence="1 2">
    <name type="scientific">Laccaria amethystina LaAM-08-1</name>
    <dbReference type="NCBI Taxonomy" id="1095629"/>
    <lineage>
        <taxon>Eukaryota</taxon>
        <taxon>Fungi</taxon>
        <taxon>Dikarya</taxon>
        <taxon>Basidiomycota</taxon>
        <taxon>Agaricomycotina</taxon>
        <taxon>Agaricomycetes</taxon>
        <taxon>Agaricomycetidae</taxon>
        <taxon>Agaricales</taxon>
        <taxon>Agaricineae</taxon>
        <taxon>Hydnangiaceae</taxon>
        <taxon>Laccaria</taxon>
    </lineage>
</organism>
<dbReference type="OrthoDB" id="3242924at2759"/>
<accession>A0A0C9WI75</accession>
<keyword evidence="2" id="KW-1185">Reference proteome</keyword>
<dbReference type="HOGENOM" id="CLU_085135_0_0_1"/>
<reference evidence="2" key="2">
    <citation type="submission" date="2015-01" db="EMBL/GenBank/DDBJ databases">
        <title>Evolutionary Origins and Diversification of the Mycorrhizal Mutualists.</title>
        <authorList>
            <consortium name="DOE Joint Genome Institute"/>
            <consortium name="Mycorrhizal Genomics Consortium"/>
            <person name="Kohler A."/>
            <person name="Kuo A."/>
            <person name="Nagy L.G."/>
            <person name="Floudas D."/>
            <person name="Copeland A."/>
            <person name="Barry K.W."/>
            <person name="Cichocki N."/>
            <person name="Veneault-Fourrey C."/>
            <person name="LaButti K."/>
            <person name="Lindquist E.A."/>
            <person name="Lipzen A."/>
            <person name="Lundell T."/>
            <person name="Morin E."/>
            <person name="Murat C."/>
            <person name="Riley R."/>
            <person name="Ohm R."/>
            <person name="Sun H."/>
            <person name="Tunlid A."/>
            <person name="Henrissat B."/>
            <person name="Grigoriev I.V."/>
            <person name="Hibbett D.S."/>
            <person name="Martin F."/>
        </authorList>
    </citation>
    <scope>NUCLEOTIDE SEQUENCE [LARGE SCALE GENOMIC DNA]</scope>
    <source>
        <strain evidence="2">LaAM-08-1</strain>
    </source>
</reference>
<evidence type="ECO:0000313" key="2">
    <source>
        <dbReference type="Proteomes" id="UP000054477"/>
    </source>
</evidence>
<name>A0A0C9WI75_9AGAR</name>
<evidence type="ECO:0000313" key="1">
    <source>
        <dbReference type="EMBL" id="KIJ92454.1"/>
    </source>
</evidence>
<sequence>MCYVACQPFIFTHTCICIDPLSILRVPYQKHYVPSQDILRKIISYFHLVTGIPKNRIKQSLPEVMPKWGKVRVANGGDSIRCASSTRSEELERNSSYYEIEVSLPSKKRQKTAPIFQRELFYGKLEMILVCQLPQDEMWGTIAGTTRILALITPCVTGGKDASVEITKYQTTTTSIITDIQTISCVVGRVLTRGKWGIIDRSGGLVKTEFIVG</sequence>
<protein>
    <submittedName>
        <fullName evidence="1">Uncharacterized protein</fullName>
    </submittedName>
</protein>
<proteinExistence type="predicted"/>
<reference evidence="1 2" key="1">
    <citation type="submission" date="2014-04" db="EMBL/GenBank/DDBJ databases">
        <authorList>
            <consortium name="DOE Joint Genome Institute"/>
            <person name="Kuo A."/>
            <person name="Kohler A."/>
            <person name="Nagy L.G."/>
            <person name="Floudas D."/>
            <person name="Copeland A."/>
            <person name="Barry K.W."/>
            <person name="Cichocki N."/>
            <person name="Veneault-Fourrey C."/>
            <person name="LaButti K."/>
            <person name="Lindquist E.A."/>
            <person name="Lipzen A."/>
            <person name="Lundell T."/>
            <person name="Morin E."/>
            <person name="Murat C."/>
            <person name="Sun H."/>
            <person name="Tunlid A."/>
            <person name="Henrissat B."/>
            <person name="Grigoriev I.V."/>
            <person name="Hibbett D.S."/>
            <person name="Martin F."/>
            <person name="Nordberg H.P."/>
            <person name="Cantor M.N."/>
            <person name="Hua S.X."/>
        </authorList>
    </citation>
    <scope>NUCLEOTIDE SEQUENCE [LARGE SCALE GENOMIC DNA]</scope>
    <source>
        <strain evidence="1 2">LaAM-08-1</strain>
    </source>
</reference>
<dbReference type="EMBL" id="KN838908">
    <property type="protein sequence ID" value="KIJ92454.1"/>
    <property type="molecule type" value="Genomic_DNA"/>
</dbReference>
<gene>
    <name evidence="1" type="ORF">K443DRAFT_113573</name>
</gene>
<dbReference type="AlphaFoldDB" id="A0A0C9WI75"/>
<dbReference type="Proteomes" id="UP000054477">
    <property type="component" value="Unassembled WGS sequence"/>
</dbReference>